<reference evidence="4" key="1">
    <citation type="submission" date="2014-07" db="EMBL/GenBank/DDBJ databases">
        <title>Methanogenic archaea and the global carbon cycle.</title>
        <authorList>
            <person name="Henriksen J.R."/>
            <person name="Luke J."/>
            <person name="Reinhart S."/>
            <person name="Benedict M.N."/>
            <person name="Youngblut N.D."/>
            <person name="Metcalf M.E."/>
            <person name="Whitaker R.J."/>
            <person name="Metcalf W.W."/>
        </authorList>
    </citation>
    <scope>NUCLEOTIDE SEQUENCE [LARGE SCALE GENOMIC DNA]</scope>
    <source>
        <strain evidence="4">3</strain>
    </source>
</reference>
<evidence type="ECO:0000256" key="2">
    <source>
        <dbReference type="SAM" id="Phobius"/>
    </source>
</evidence>
<dbReference type="GeneID" id="24788675"/>
<evidence type="ECO:0000256" key="1">
    <source>
        <dbReference type="SAM" id="MobiDB-lite"/>
    </source>
</evidence>
<dbReference type="HOGENOM" id="CLU_671953_0_0_2"/>
<dbReference type="Proteomes" id="UP000033066">
    <property type="component" value="Chromosome"/>
</dbReference>
<dbReference type="EMBL" id="CP009517">
    <property type="protein sequence ID" value="AKB81739.1"/>
    <property type="molecule type" value="Genomic_DNA"/>
</dbReference>
<accession>A0A0E3WVC2</accession>
<organism evidence="4 5">
    <name type="scientific">Methanosarcina barkeri 3</name>
    <dbReference type="NCBI Taxonomy" id="1434107"/>
    <lineage>
        <taxon>Archaea</taxon>
        <taxon>Methanobacteriati</taxon>
        <taxon>Methanobacteriota</taxon>
        <taxon>Stenosarchaea group</taxon>
        <taxon>Methanomicrobia</taxon>
        <taxon>Methanosarcinales</taxon>
        <taxon>Methanosarcinaceae</taxon>
        <taxon>Methanosarcina</taxon>
    </lineage>
</organism>
<dbReference type="Pfam" id="PF11824">
    <property type="entry name" value="DUF3344"/>
    <property type="match status" value="1"/>
</dbReference>
<sequence>MKTRRVEQKGDQKRDRKGDQKGNQKEDQKGNQKGDQKGNQKGDQKGNQKGDQKGNQKRDQKGDQKKIYKTRKIWGINEDHKANSEHKIRIIRLSQEGNKFNRLVRLLCVIAGLCCLLSMPALAQAPEKNGYIADKPLETYIHDSINGGLYYSVGSSYYSGKVYPGDVYSTTHNIDLPEGSTVKFARLYNYWTWSAEGVTGRYPEMKVRFNGKELTPEKEYSDRKGWGIYDYPTGTWAYNITDLVNGSGTCSTEIENTGPDASFVCIDGVGLLIVYTDPKGKDIEYWINEGAEELNSQVDENGNPLYYASSNETICEMLKPTLQLPVRSATLWTIAQSGNWNDNALLINDQKFPGITDGEPYPDLDTDMRDITSYLKSGENSILFQAIGDYVVPSGAFLVIEKDPQAEEAAQASEESSGKSDETGETQETSGNEASKAPGFGFDYALAFLTAGKLVAGHRQKKG</sequence>
<keyword evidence="2" id="KW-1133">Transmembrane helix</keyword>
<dbReference type="KEGG" id="mbak:MSBR3_1161"/>
<dbReference type="AlphaFoldDB" id="A0A0E3WVC2"/>
<proteinExistence type="predicted"/>
<dbReference type="RefSeq" id="WP_080942228.1">
    <property type="nucleotide sequence ID" value="NZ_CP009517.1"/>
</dbReference>
<keyword evidence="5" id="KW-1185">Reference proteome</keyword>
<feature type="compositionally biased region" description="Basic and acidic residues" evidence="1">
    <location>
        <begin position="1"/>
        <end position="66"/>
    </location>
</feature>
<name>A0A0E3WVC2_METBA</name>
<feature type="region of interest" description="Disordered" evidence="1">
    <location>
        <begin position="1"/>
        <end position="68"/>
    </location>
</feature>
<feature type="domain" description="DUF3344" evidence="3">
    <location>
        <begin position="130"/>
        <end position="401"/>
    </location>
</feature>
<dbReference type="OrthoDB" id="135071at2157"/>
<keyword evidence="2" id="KW-0812">Transmembrane</keyword>
<feature type="region of interest" description="Disordered" evidence="1">
    <location>
        <begin position="405"/>
        <end position="437"/>
    </location>
</feature>
<evidence type="ECO:0000313" key="4">
    <source>
        <dbReference type="EMBL" id="AKB81739.1"/>
    </source>
</evidence>
<evidence type="ECO:0000259" key="3">
    <source>
        <dbReference type="Pfam" id="PF11824"/>
    </source>
</evidence>
<keyword evidence="2" id="KW-0472">Membrane</keyword>
<gene>
    <name evidence="4" type="ORF">MSBR3_1161</name>
</gene>
<evidence type="ECO:0000313" key="5">
    <source>
        <dbReference type="Proteomes" id="UP000033066"/>
    </source>
</evidence>
<dbReference type="STRING" id="1434107.MSBR3_1161"/>
<dbReference type="InterPro" id="IPR021779">
    <property type="entry name" value="DUF3344"/>
</dbReference>
<dbReference type="PATRIC" id="fig|1434107.4.peg.1531"/>
<protein>
    <submittedName>
        <fullName evidence="4">Cell surface glycoprotein</fullName>
    </submittedName>
</protein>
<feature type="transmembrane region" description="Helical" evidence="2">
    <location>
        <begin position="103"/>
        <end position="123"/>
    </location>
</feature>